<dbReference type="EMBL" id="BAAADJ010000064">
    <property type="protein sequence ID" value="GAA0347439.1"/>
    <property type="molecule type" value="Genomic_DNA"/>
</dbReference>
<feature type="domain" description="Tyr recombinase" evidence="3">
    <location>
        <begin position="363"/>
        <end position="563"/>
    </location>
</feature>
<proteinExistence type="predicted"/>
<feature type="domain" description="L27" evidence="2">
    <location>
        <begin position="1"/>
        <end position="18"/>
    </location>
</feature>
<gene>
    <name evidence="4" type="ORF">GCM10008967_42270</name>
</gene>
<sequence length="764" mass="88120">MALLTLHDSINEHKHIEVNGGRIRFNIYEHFNSNEIDTLGIKKSIPKSIVNKSLADFKQINHLNRGEKLYAYRLAFYGRIMLDESIYSVPLNLNSYPLHSVNNFIFLSELFDEQIDKFNPEQTINHEGFKKDVTKEILNLWMQGYGLLINFNKKTIGNVEIQMIFNRKGKMRIAEFLAFSLINNPDSYISEIPERQKLLKSEESEQLKWDRLIENNNNELTQELKEFVFGFLMDRIGSKALIEMENSNGENIKQTYNSITWGTWNVKSSSLRTAATIFSGLDITFVKELLYKSGIIKLLGSDTFKALGTTLQDNIRECLREFINTYIIKNNLTILNINRIAPTKNSNKRTTYGEHIEFGDTFTLISTLLDNDSVLFDDRIILDARIRRAILLELTTGARIHEVLLLKRDCLSTNHEGDTFIHFHKTKNGTEYFVRATTDMVQWVNELQSLSGNNKILVSSANVSTTFGDDLEEYRLFPNSMNTNIILVGSINRYLMKIRTQLKLKSHFSSHDLRKMHAMYLKMIGNDKVEIQFALNQRDIDSQLPYLATHSKGTIDKIKLVATEGVWDDVLVYEDSEDTVPLEQVMKRTRTLSSKTESKNDAITFFEKIITKVKNENKELPTLNLKDPKGMPMYTHSCTASVAVNCGHTELDCFGCHLYKPDKNKLSEHKAEVLRYLVQIMYSEDLAKKNKLERPLIEVNVDDLKKKISKTFSTLFKKFDLPEKAKKQIEKELSLIAKKYYKKNKATTPVLSYSEAINLVKEGY</sequence>
<dbReference type="PROSITE" id="PS51022">
    <property type="entry name" value="L27"/>
    <property type="match status" value="1"/>
</dbReference>
<dbReference type="RefSeq" id="WP_343803897.1">
    <property type="nucleotide sequence ID" value="NZ_BAAADJ010000064.1"/>
</dbReference>
<dbReference type="InterPro" id="IPR013762">
    <property type="entry name" value="Integrase-like_cat_sf"/>
</dbReference>
<evidence type="ECO:0000259" key="3">
    <source>
        <dbReference type="PROSITE" id="PS51898"/>
    </source>
</evidence>
<name>A0ABN0WUY4_9BACI</name>
<evidence type="ECO:0000259" key="2">
    <source>
        <dbReference type="PROSITE" id="PS51022"/>
    </source>
</evidence>
<dbReference type="Proteomes" id="UP001500782">
    <property type="component" value="Unassembled WGS sequence"/>
</dbReference>
<dbReference type="Gene3D" id="1.10.443.10">
    <property type="entry name" value="Intergrase catalytic core"/>
    <property type="match status" value="1"/>
</dbReference>
<protein>
    <recommendedName>
        <fullName evidence="6">Tyr recombinase domain-containing protein</fullName>
    </recommendedName>
</protein>
<accession>A0ABN0WUY4</accession>
<comment type="caution">
    <text evidence="4">The sequence shown here is derived from an EMBL/GenBank/DDBJ whole genome shotgun (WGS) entry which is preliminary data.</text>
</comment>
<evidence type="ECO:0000256" key="1">
    <source>
        <dbReference type="ARBA" id="ARBA00023172"/>
    </source>
</evidence>
<evidence type="ECO:0008006" key="6">
    <source>
        <dbReference type="Google" id="ProtNLM"/>
    </source>
</evidence>
<keyword evidence="1" id="KW-0233">DNA recombination</keyword>
<keyword evidence="5" id="KW-1185">Reference proteome</keyword>
<evidence type="ECO:0000313" key="4">
    <source>
        <dbReference type="EMBL" id="GAA0347439.1"/>
    </source>
</evidence>
<dbReference type="InterPro" id="IPR011010">
    <property type="entry name" value="DNA_brk_join_enz"/>
</dbReference>
<dbReference type="InterPro" id="IPR004172">
    <property type="entry name" value="L27_dom"/>
</dbReference>
<dbReference type="Pfam" id="PF00589">
    <property type="entry name" value="Phage_integrase"/>
    <property type="match status" value="1"/>
</dbReference>
<evidence type="ECO:0000313" key="5">
    <source>
        <dbReference type="Proteomes" id="UP001500782"/>
    </source>
</evidence>
<dbReference type="InterPro" id="IPR002104">
    <property type="entry name" value="Integrase_catalytic"/>
</dbReference>
<dbReference type="PROSITE" id="PS51898">
    <property type="entry name" value="TYR_RECOMBINASE"/>
    <property type="match status" value="1"/>
</dbReference>
<dbReference type="SUPFAM" id="SSF56349">
    <property type="entry name" value="DNA breaking-rejoining enzymes"/>
    <property type="match status" value="1"/>
</dbReference>
<organism evidence="4 5">
    <name type="scientific">Bacillus carboniphilus</name>
    <dbReference type="NCBI Taxonomy" id="86663"/>
    <lineage>
        <taxon>Bacteria</taxon>
        <taxon>Bacillati</taxon>
        <taxon>Bacillota</taxon>
        <taxon>Bacilli</taxon>
        <taxon>Bacillales</taxon>
        <taxon>Bacillaceae</taxon>
        <taxon>Bacillus</taxon>
    </lineage>
</organism>
<reference evidence="4 5" key="1">
    <citation type="journal article" date="2019" name="Int. J. Syst. Evol. Microbiol.">
        <title>The Global Catalogue of Microorganisms (GCM) 10K type strain sequencing project: providing services to taxonomists for standard genome sequencing and annotation.</title>
        <authorList>
            <consortium name="The Broad Institute Genomics Platform"/>
            <consortium name="The Broad Institute Genome Sequencing Center for Infectious Disease"/>
            <person name="Wu L."/>
            <person name="Ma J."/>
        </authorList>
    </citation>
    <scope>NUCLEOTIDE SEQUENCE [LARGE SCALE GENOMIC DNA]</scope>
    <source>
        <strain evidence="4 5">JCM 9731</strain>
    </source>
</reference>